<comment type="caution">
    <text evidence="1">The sequence shown here is derived from an EMBL/GenBank/DDBJ whole genome shotgun (WGS) entry which is preliminary data.</text>
</comment>
<sequence>MHYNNNKAF</sequence>
<dbReference type="EMBL" id="NCVQ01000001">
    <property type="protein sequence ID" value="PWZ56522.1"/>
    <property type="molecule type" value="Genomic_DNA"/>
</dbReference>
<accession>A0A317YFN3</accession>
<proteinExistence type="predicted"/>
<dbReference type="Proteomes" id="UP000251960">
    <property type="component" value="Chromosome 1"/>
</dbReference>
<name>A0A317YFN3_MAIZE</name>
<evidence type="ECO:0000313" key="1">
    <source>
        <dbReference type="EMBL" id="PWZ56522.1"/>
    </source>
</evidence>
<protein>
    <submittedName>
        <fullName evidence="1">Uncharacterized protein</fullName>
    </submittedName>
</protein>
<organism evidence="1">
    <name type="scientific">Zea mays</name>
    <name type="common">Maize</name>
    <dbReference type="NCBI Taxonomy" id="4577"/>
    <lineage>
        <taxon>Eukaryota</taxon>
        <taxon>Viridiplantae</taxon>
        <taxon>Streptophyta</taxon>
        <taxon>Embryophyta</taxon>
        <taxon>Tracheophyta</taxon>
        <taxon>Spermatophyta</taxon>
        <taxon>Magnoliopsida</taxon>
        <taxon>Liliopsida</taxon>
        <taxon>Poales</taxon>
        <taxon>Poaceae</taxon>
        <taxon>PACMAD clade</taxon>
        <taxon>Panicoideae</taxon>
        <taxon>Andropogonodae</taxon>
        <taxon>Andropogoneae</taxon>
        <taxon>Tripsacinae</taxon>
        <taxon>Zea</taxon>
    </lineage>
</organism>
<gene>
    <name evidence="1" type="ORF">Zm00014a_006872</name>
</gene>
<reference evidence="1" key="1">
    <citation type="journal article" date="2018" name="Nat. Genet.">
        <title>Extensive intraspecific gene order and gene structural variations between Mo17 and other maize genomes.</title>
        <authorList>
            <person name="Sun S."/>
            <person name="Zhou Y."/>
            <person name="Chen J."/>
            <person name="Shi J."/>
            <person name="Zhao H."/>
            <person name="Zhao H."/>
            <person name="Song W."/>
            <person name="Zhang M."/>
            <person name="Cui Y."/>
            <person name="Dong X."/>
            <person name="Liu H."/>
            <person name="Ma X."/>
            <person name="Jiao Y."/>
            <person name="Wang B."/>
            <person name="Wei X."/>
            <person name="Stein J.C."/>
            <person name="Glaubitz J.C."/>
            <person name="Lu F."/>
            <person name="Yu G."/>
            <person name="Liang C."/>
            <person name="Fengler K."/>
            <person name="Li B."/>
            <person name="Rafalski A."/>
            <person name="Schnable P.S."/>
            <person name="Ware D.H."/>
            <person name="Buckler E.S."/>
            <person name="Lai J."/>
        </authorList>
    </citation>
    <scope>NUCLEOTIDE SEQUENCE [LARGE SCALE GENOMIC DNA]</scope>
    <source>
        <tissue evidence="1">Seedling</tissue>
    </source>
</reference>